<feature type="compositionally biased region" description="Acidic residues" evidence="1">
    <location>
        <begin position="296"/>
        <end position="307"/>
    </location>
</feature>
<dbReference type="AlphaFoldDB" id="A0A1Q9DWT5"/>
<feature type="region of interest" description="Disordered" evidence="1">
    <location>
        <begin position="268"/>
        <end position="347"/>
    </location>
</feature>
<dbReference type="OrthoDB" id="492171at2759"/>
<name>A0A1Q9DWT5_SYMMI</name>
<evidence type="ECO:0000313" key="3">
    <source>
        <dbReference type="Proteomes" id="UP000186817"/>
    </source>
</evidence>
<reference evidence="2 3" key="1">
    <citation type="submission" date="2016-02" db="EMBL/GenBank/DDBJ databases">
        <title>Genome analysis of coral dinoflagellate symbionts highlights evolutionary adaptations to a symbiotic lifestyle.</title>
        <authorList>
            <person name="Aranda M."/>
            <person name="Li Y."/>
            <person name="Liew Y.J."/>
            <person name="Baumgarten S."/>
            <person name="Simakov O."/>
            <person name="Wilson M."/>
            <person name="Piel J."/>
            <person name="Ashoor H."/>
            <person name="Bougouffa S."/>
            <person name="Bajic V.B."/>
            <person name="Ryu T."/>
            <person name="Ravasi T."/>
            <person name="Bayer T."/>
            <person name="Micklem G."/>
            <person name="Kim H."/>
            <person name="Bhak J."/>
            <person name="Lajeunesse T.C."/>
            <person name="Voolstra C.R."/>
        </authorList>
    </citation>
    <scope>NUCLEOTIDE SEQUENCE [LARGE SCALE GENOMIC DNA]</scope>
    <source>
        <strain evidence="2 3">CCMP2467</strain>
    </source>
</reference>
<evidence type="ECO:0000256" key="1">
    <source>
        <dbReference type="SAM" id="MobiDB-lite"/>
    </source>
</evidence>
<accession>A0A1Q9DWT5</accession>
<feature type="region of interest" description="Disordered" evidence="1">
    <location>
        <begin position="1"/>
        <end position="21"/>
    </location>
</feature>
<organism evidence="2 3">
    <name type="scientific">Symbiodinium microadriaticum</name>
    <name type="common">Dinoflagellate</name>
    <name type="synonym">Zooxanthella microadriatica</name>
    <dbReference type="NCBI Taxonomy" id="2951"/>
    <lineage>
        <taxon>Eukaryota</taxon>
        <taxon>Sar</taxon>
        <taxon>Alveolata</taxon>
        <taxon>Dinophyceae</taxon>
        <taxon>Suessiales</taxon>
        <taxon>Symbiodiniaceae</taxon>
        <taxon>Symbiodinium</taxon>
    </lineage>
</organism>
<sequence>MSGSGAGSSGDAPSQPPQPDFRTAAMVFQGLGSLSDDDIRVFLGAAGVESSRRMLGLCHSVLMGLDGHYRARIQARDAILQQHHPSASMTTPSPSPSPAPGLGPTSKQASKGSGKMAQPKDSAPPKPAFVVGSSSTSTTPSSTPARTTTPSASTGGGATAAAAGKAAAVPRKTPPSKPATPSAVPGTSKPGVVAQIGKRPPVVPPDPALAACFATPFEDTTAQDLELMVEQPAVAAKAKAPTATPPSLDNSLGYLDLIVPDLEDHMSMSPAPQVFPPVPTTPLSSESEERLQGDLIDLDSDPEEDEPVTVTPWPRDDEEDDDAGPPAPAPQPAAMETQTEPETGHSTGRVRRFWCNWERLLPRQPPPRRLPQPGNVVAREQRRAERRAKERADQEAAAVARGTGHPDPCNVLQNEPNSIWTLPPGVPPQPVPSRHAVHVEIFLSSPRRAQAKRYFSQLYQTQGAGEPQLSSRGWFSSV</sequence>
<comment type="caution">
    <text evidence="2">The sequence shown here is derived from an EMBL/GenBank/DDBJ whole genome shotgun (WGS) entry which is preliminary data.</text>
</comment>
<dbReference type="Proteomes" id="UP000186817">
    <property type="component" value="Unassembled WGS sequence"/>
</dbReference>
<evidence type="ECO:0000313" key="2">
    <source>
        <dbReference type="EMBL" id="OLP99643.1"/>
    </source>
</evidence>
<feature type="region of interest" description="Disordered" evidence="1">
    <location>
        <begin position="83"/>
        <end position="201"/>
    </location>
</feature>
<keyword evidence="3" id="KW-1185">Reference proteome</keyword>
<proteinExistence type="predicted"/>
<protein>
    <submittedName>
        <fullName evidence="2">Uncharacterized protein</fullName>
    </submittedName>
</protein>
<feature type="compositionally biased region" description="Polar residues" evidence="1">
    <location>
        <begin position="336"/>
        <end position="346"/>
    </location>
</feature>
<dbReference type="EMBL" id="LSRX01000354">
    <property type="protein sequence ID" value="OLP99643.1"/>
    <property type="molecule type" value="Genomic_DNA"/>
</dbReference>
<feature type="compositionally biased region" description="Low complexity" evidence="1">
    <location>
        <begin position="131"/>
        <end position="171"/>
    </location>
</feature>
<gene>
    <name evidence="2" type="ORF">AK812_SmicGene17784</name>
</gene>